<name>A0A5N6L8X4_9ASTR</name>
<keyword evidence="4 9" id="KW-0732">Signal</keyword>
<dbReference type="GO" id="GO:0031410">
    <property type="term" value="C:cytoplasmic vesicle"/>
    <property type="evidence" value="ECO:0007669"/>
    <property type="project" value="UniProtKB-SubCell"/>
</dbReference>
<dbReference type="GO" id="GO:0080155">
    <property type="term" value="P:regulation of double fertilization forming a zygote and endosperm"/>
    <property type="evidence" value="ECO:0007669"/>
    <property type="project" value="UniProtKB-ARBA"/>
</dbReference>
<accession>A0A5N6L8X4</accession>
<keyword evidence="5" id="KW-0278">Fertilization</keyword>
<dbReference type="GO" id="GO:0005576">
    <property type="term" value="C:extracellular region"/>
    <property type="evidence" value="ECO:0007669"/>
    <property type="project" value="UniProtKB-SubCell"/>
</dbReference>
<evidence type="ECO:0000256" key="2">
    <source>
        <dbReference type="ARBA" id="ARBA00004613"/>
    </source>
</evidence>
<comment type="similarity">
    <text evidence="8">Belongs to the plant egg cell-secreted peptide family.</text>
</comment>
<dbReference type="PANTHER" id="PTHR35293">
    <property type="entry name" value="EGG CELL-SECRETED PROTEIN 1.5"/>
    <property type="match status" value="1"/>
</dbReference>
<dbReference type="GO" id="GO:0009567">
    <property type="term" value="P:double fertilization forming a zygote and endosperm"/>
    <property type="evidence" value="ECO:0007669"/>
    <property type="project" value="InterPro"/>
</dbReference>
<evidence type="ECO:0000313" key="11">
    <source>
        <dbReference type="EMBL" id="KAC9599087.1"/>
    </source>
</evidence>
<sequence length="158" mass="17303">MANPSPMIILTLVLATMSMVHTRPFTNTTTTSPSSLMARLKLDPSDGGLMGCWDTLFELQACTGEIILFFINGETYLGTECCRAIVKIQKLCWPSLMGSLGFTSEEGDILRGYCDVSDDCDVPSAQPPPRTTNATTNRYLDHGRLGEMRKKGTAATHY</sequence>
<organism evidence="11 13">
    <name type="scientific">Mikania micrantha</name>
    <name type="common">bitter vine</name>
    <dbReference type="NCBI Taxonomy" id="192012"/>
    <lineage>
        <taxon>Eukaryota</taxon>
        <taxon>Viridiplantae</taxon>
        <taxon>Streptophyta</taxon>
        <taxon>Embryophyta</taxon>
        <taxon>Tracheophyta</taxon>
        <taxon>Spermatophyta</taxon>
        <taxon>Magnoliopsida</taxon>
        <taxon>eudicotyledons</taxon>
        <taxon>Gunneridae</taxon>
        <taxon>Pentapetalae</taxon>
        <taxon>asterids</taxon>
        <taxon>campanulids</taxon>
        <taxon>Asterales</taxon>
        <taxon>Asteraceae</taxon>
        <taxon>Asteroideae</taxon>
        <taxon>Heliantheae alliance</taxon>
        <taxon>Eupatorieae</taxon>
        <taxon>Mikania</taxon>
    </lineage>
</organism>
<dbReference type="Proteomes" id="UP000326396">
    <property type="component" value="Unassembled WGS sequence"/>
</dbReference>
<keyword evidence="6" id="KW-0968">Cytoplasmic vesicle</keyword>
<evidence type="ECO:0000313" key="12">
    <source>
        <dbReference type="EMBL" id="KAD0793408.1"/>
    </source>
</evidence>
<comment type="subcellular location">
    <subcellularLocation>
        <location evidence="1">Cytoplasmic vesicle</location>
    </subcellularLocation>
    <subcellularLocation>
        <location evidence="2">Secreted</location>
    </subcellularLocation>
</comment>
<feature type="domain" description="Prolamin-like" evidence="10">
    <location>
        <begin position="52"/>
        <end position="115"/>
    </location>
</feature>
<dbReference type="EMBL" id="SZYD01001385">
    <property type="protein sequence ID" value="KAD0793408.1"/>
    <property type="molecule type" value="Genomic_DNA"/>
</dbReference>
<dbReference type="AlphaFoldDB" id="A0A5N6L8X4"/>
<dbReference type="EMBL" id="SZYD01002388">
    <property type="protein sequence ID" value="KAC9599087.1"/>
    <property type="molecule type" value="Genomic_DNA"/>
</dbReference>
<dbReference type="OrthoDB" id="776947at2759"/>
<evidence type="ECO:0000256" key="5">
    <source>
        <dbReference type="ARBA" id="ARBA00023279"/>
    </source>
</evidence>
<keyword evidence="3" id="KW-0964">Secreted</keyword>
<keyword evidence="13" id="KW-1185">Reference proteome</keyword>
<protein>
    <recommendedName>
        <fullName evidence="10">Prolamin-like domain-containing protein</fullName>
    </recommendedName>
</protein>
<evidence type="ECO:0000256" key="6">
    <source>
        <dbReference type="ARBA" id="ARBA00023329"/>
    </source>
</evidence>
<dbReference type="PANTHER" id="PTHR35293:SF1">
    <property type="entry name" value="EGG CELL-SECRETED PROTEIN 1.5"/>
    <property type="match status" value="1"/>
</dbReference>
<comment type="function">
    <text evidence="7">Involved in the regulation of gamete interactions during the double fertilization and to prevent multiple-pollen tube attraction; mediates the redistribution of the gamete fusogen HAP2/GCS1 to the cell surface after secretion upon sperm arrival.</text>
</comment>
<dbReference type="InterPro" id="IPR008502">
    <property type="entry name" value="Prolamin-like"/>
</dbReference>
<evidence type="ECO:0000256" key="9">
    <source>
        <dbReference type="SAM" id="SignalP"/>
    </source>
</evidence>
<dbReference type="GO" id="GO:2000008">
    <property type="term" value="P:regulation of protein localization to cell surface"/>
    <property type="evidence" value="ECO:0007669"/>
    <property type="project" value="UniProtKB-ARBA"/>
</dbReference>
<proteinExistence type="inferred from homology"/>
<evidence type="ECO:0000313" key="13">
    <source>
        <dbReference type="Proteomes" id="UP000326396"/>
    </source>
</evidence>
<feature type="signal peptide" evidence="9">
    <location>
        <begin position="1"/>
        <end position="22"/>
    </location>
</feature>
<dbReference type="Pfam" id="PF05617">
    <property type="entry name" value="Prolamin_like"/>
    <property type="match status" value="1"/>
</dbReference>
<evidence type="ECO:0000259" key="10">
    <source>
        <dbReference type="Pfam" id="PF05617"/>
    </source>
</evidence>
<evidence type="ECO:0000256" key="1">
    <source>
        <dbReference type="ARBA" id="ARBA00004541"/>
    </source>
</evidence>
<evidence type="ECO:0000256" key="4">
    <source>
        <dbReference type="ARBA" id="ARBA00022729"/>
    </source>
</evidence>
<feature type="chain" id="PRO_5033495294" description="Prolamin-like domain-containing protein" evidence="9">
    <location>
        <begin position="23"/>
        <end position="158"/>
    </location>
</feature>
<gene>
    <name evidence="12" type="ORF">E3N88_43716</name>
    <name evidence="11" type="ORF">E3N88_45575</name>
</gene>
<evidence type="ECO:0000256" key="8">
    <source>
        <dbReference type="ARBA" id="ARBA00034484"/>
    </source>
</evidence>
<reference evidence="11 13" key="1">
    <citation type="submission" date="2019-05" db="EMBL/GenBank/DDBJ databases">
        <title>Mikania micrantha, genome provides insights into the molecular mechanism of rapid growth.</title>
        <authorList>
            <person name="Liu B."/>
        </authorList>
    </citation>
    <scope>NUCLEOTIDE SEQUENCE [LARGE SCALE GENOMIC DNA]</scope>
    <source>
        <strain evidence="11">NLD-2019</strain>
        <tissue evidence="11">Leaf</tissue>
    </source>
</reference>
<comment type="caution">
    <text evidence="11">The sequence shown here is derived from an EMBL/GenBank/DDBJ whole genome shotgun (WGS) entry which is preliminary data.</text>
</comment>
<evidence type="ECO:0000256" key="7">
    <source>
        <dbReference type="ARBA" id="ARBA00034457"/>
    </source>
</evidence>
<evidence type="ECO:0000256" key="3">
    <source>
        <dbReference type="ARBA" id="ARBA00022525"/>
    </source>
</evidence>
<dbReference type="InterPro" id="IPR044711">
    <property type="entry name" value="EC11-15"/>
</dbReference>